<dbReference type="EMBL" id="FNBK01000015">
    <property type="protein sequence ID" value="SDG10044.1"/>
    <property type="molecule type" value="Genomic_DNA"/>
</dbReference>
<name>A0A1G7RHE1_9EURY</name>
<dbReference type="AlphaFoldDB" id="A0A1G7RHE1"/>
<reference evidence="2" key="1">
    <citation type="submission" date="2016-10" db="EMBL/GenBank/DDBJ databases">
        <authorList>
            <person name="Varghese N."/>
            <person name="Submissions S."/>
        </authorList>
    </citation>
    <scope>NUCLEOTIDE SEQUENCE [LARGE SCALE GENOMIC DNA]</scope>
    <source>
        <strain evidence="2">IBRC-M 10760</strain>
    </source>
</reference>
<evidence type="ECO:0000313" key="2">
    <source>
        <dbReference type="Proteomes" id="UP000199076"/>
    </source>
</evidence>
<proteinExistence type="predicted"/>
<evidence type="ECO:0000313" key="1">
    <source>
        <dbReference type="EMBL" id="SDG10044.1"/>
    </source>
</evidence>
<dbReference type="OrthoDB" id="167075at2157"/>
<accession>A0A1G7RHE1</accession>
<keyword evidence="2" id="KW-1185">Reference proteome</keyword>
<gene>
    <name evidence="1" type="ORF">SAMN05216218_11529</name>
</gene>
<protein>
    <submittedName>
        <fullName evidence="1">Uncharacterized protein</fullName>
    </submittedName>
</protein>
<sequence>MYDKSILAKSTGASLGVVAIVGMLFLSTGTAFAAPVAGIGGFTIEANSITGDNLILYPGTSQAENTTDISGSQSPQFQDQYPVGIVELTNTEIDGLELTKVFDLENFTTAQGTNTPLLPGKARIKIISDSSQNVTTNSIIIKTPQIAADRAKFSGLEIKENTVDNPTEVTGWLELRTQESAESPIPEGQGLNFETEYDYSGGSSPGLVLQDPFIRATYLATDSITIPNLRLEVQYNPDNDDVYEWAS</sequence>
<organism evidence="1 2">
    <name type="scientific">Halorientalis regularis</name>
    <dbReference type="NCBI Taxonomy" id="660518"/>
    <lineage>
        <taxon>Archaea</taxon>
        <taxon>Methanobacteriati</taxon>
        <taxon>Methanobacteriota</taxon>
        <taxon>Stenosarchaea group</taxon>
        <taxon>Halobacteria</taxon>
        <taxon>Halobacteriales</taxon>
        <taxon>Haloarculaceae</taxon>
        <taxon>Halorientalis</taxon>
    </lineage>
</organism>
<dbReference type="Proteomes" id="UP000199076">
    <property type="component" value="Unassembled WGS sequence"/>
</dbReference>
<dbReference type="RefSeq" id="WP_139171160.1">
    <property type="nucleotide sequence ID" value="NZ_FNBK01000015.1"/>
</dbReference>